<dbReference type="Proteomes" id="UP001419268">
    <property type="component" value="Unassembled WGS sequence"/>
</dbReference>
<protein>
    <submittedName>
        <fullName evidence="2">Uncharacterized protein</fullName>
    </submittedName>
</protein>
<sequence length="312" mass="32996">MSDESAGARERRGAAVGQRFRAGGGAVRSGDRKQCGVAVIAQGSSRSRSVVAGGGDGSGQADRQRRHKTQRRRGGRRSVPAAARSGVAARVAARMTSGSAADASAQSSSAGDPSSQRRRRGTAAWRQRGAAAHKRASCSGSNDSAAVKRSVDGAGCRTDRSSTRVRFDEIRRRDGRIQRTRKREKKNERKLEREREDPASSESAGARGGEERLSDSGRAASGGCAVMGRRASDGGSMNGEDKTARAGGAVPRRSGGVAARAAALRTADRPRMRSQQRKPRGIQQPRRVSGWQRGQRCARAGGGGIWHGMRRA</sequence>
<feature type="compositionally biased region" description="Basic and acidic residues" evidence="1">
    <location>
        <begin position="185"/>
        <end position="198"/>
    </location>
</feature>
<reference evidence="2 3" key="1">
    <citation type="submission" date="2024-01" db="EMBL/GenBank/DDBJ databases">
        <title>Genome assemblies of Stephania.</title>
        <authorList>
            <person name="Yang L."/>
        </authorList>
    </citation>
    <scope>NUCLEOTIDE SEQUENCE [LARGE SCALE GENOMIC DNA]</scope>
    <source>
        <strain evidence="2">JXDWG</strain>
        <tissue evidence="2">Leaf</tissue>
    </source>
</reference>
<accession>A0AAP0HE26</accession>
<name>A0AAP0HE26_9MAGN</name>
<dbReference type="AlphaFoldDB" id="A0AAP0HE26"/>
<feature type="compositionally biased region" description="Basic and acidic residues" evidence="1">
    <location>
        <begin position="157"/>
        <end position="177"/>
    </location>
</feature>
<feature type="compositionally biased region" description="Low complexity" evidence="1">
    <location>
        <begin position="245"/>
        <end position="265"/>
    </location>
</feature>
<feature type="region of interest" description="Disordered" evidence="1">
    <location>
        <begin position="1"/>
        <end position="312"/>
    </location>
</feature>
<feature type="compositionally biased region" description="Basic residues" evidence="1">
    <location>
        <begin position="64"/>
        <end position="76"/>
    </location>
</feature>
<evidence type="ECO:0000313" key="3">
    <source>
        <dbReference type="Proteomes" id="UP001419268"/>
    </source>
</evidence>
<feature type="compositionally biased region" description="Low complexity" evidence="1">
    <location>
        <begin position="77"/>
        <end position="114"/>
    </location>
</feature>
<gene>
    <name evidence="2" type="ORF">Scep_030125</name>
</gene>
<organism evidence="2 3">
    <name type="scientific">Stephania cephalantha</name>
    <dbReference type="NCBI Taxonomy" id="152367"/>
    <lineage>
        <taxon>Eukaryota</taxon>
        <taxon>Viridiplantae</taxon>
        <taxon>Streptophyta</taxon>
        <taxon>Embryophyta</taxon>
        <taxon>Tracheophyta</taxon>
        <taxon>Spermatophyta</taxon>
        <taxon>Magnoliopsida</taxon>
        <taxon>Ranunculales</taxon>
        <taxon>Menispermaceae</taxon>
        <taxon>Menispermoideae</taxon>
        <taxon>Cissampelideae</taxon>
        <taxon>Stephania</taxon>
    </lineage>
</organism>
<proteinExistence type="predicted"/>
<keyword evidence="3" id="KW-1185">Reference proteome</keyword>
<dbReference type="EMBL" id="JBBNAG010000013">
    <property type="protein sequence ID" value="KAK9083654.1"/>
    <property type="molecule type" value="Genomic_DNA"/>
</dbReference>
<evidence type="ECO:0000313" key="2">
    <source>
        <dbReference type="EMBL" id="KAK9083654.1"/>
    </source>
</evidence>
<evidence type="ECO:0000256" key="1">
    <source>
        <dbReference type="SAM" id="MobiDB-lite"/>
    </source>
</evidence>
<feature type="compositionally biased region" description="Low complexity" evidence="1">
    <location>
        <begin position="290"/>
        <end position="299"/>
    </location>
</feature>
<feature type="compositionally biased region" description="Basic and acidic residues" evidence="1">
    <location>
        <begin position="1"/>
        <end position="13"/>
    </location>
</feature>
<comment type="caution">
    <text evidence="2">The sequence shown here is derived from an EMBL/GenBank/DDBJ whole genome shotgun (WGS) entry which is preliminary data.</text>
</comment>